<evidence type="ECO:0000313" key="1">
    <source>
        <dbReference type="EMBL" id="ADJ27697.1"/>
    </source>
</evidence>
<evidence type="ECO:0000313" key="2">
    <source>
        <dbReference type="Proteomes" id="UP000000393"/>
    </source>
</evidence>
<dbReference type="CDD" id="cd00085">
    <property type="entry name" value="HNHc"/>
    <property type="match status" value="1"/>
</dbReference>
<proteinExistence type="predicted"/>
<dbReference type="Proteomes" id="UP000000393">
    <property type="component" value="Chromosome"/>
</dbReference>
<reference evidence="1 2" key="1">
    <citation type="submission" date="2010-06" db="EMBL/GenBank/DDBJ databases">
        <title>Complete sequence of chromosome of Nitrosococcus watsoni C-113.</title>
        <authorList>
            <consortium name="US DOE Joint Genome Institute"/>
            <person name="Lucas S."/>
            <person name="Copeland A."/>
            <person name="Lapidus A."/>
            <person name="Cheng J.-F."/>
            <person name="Bruce D."/>
            <person name="Goodwin L."/>
            <person name="Pitluck S."/>
            <person name="Malfatti S.A."/>
            <person name="Chain P.S.G."/>
            <person name="Land M."/>
            <person name="Hauser L."/>
            <person name="Kyrpides N."/>
            <person name="Ivanova N."/>
            <person name="Cambell M.A."/>
            <person name="Heidelberg J.F."/>
            <person name="Klotz M.G."/>
            <person name="Woyke T."/>
        </authorList>
    </citation>
    <scope>NUCLEOTIDE SEQUENCE [LARGE SCALE GENOMIC DNA]</scope>
    <source>
        <strain evidence="1 2">C-113</strain>
    </source>
</reference>
<gene>
    <name evidence="1" type="ordered locus">Nwat_0742</name>
</gene>
<keyword evidence="2" id="KW-1185">Reference proteome</keyword>
<organism evidence="1 2">
    <name type="scientific">Nitrosococcus watsoni (strain C-113)</name>
    <dbReference type="NCBI Taxonomy" id="105559"/>
    <lineage>
        <taxon>Bacteria</taxon>
        <taxon>Pseudomonadati</taxon>
        <taxon>Pseudomonadota</taxon>
        <taxon>Gammaproteobacteria</taxon>
        <taxon>Chromatiales</taxon>
        <taxon>Chromatiaceae</taxon>
        <taxon>Nitrosococcus</taxon>
    </lineage>
</organism>
<dbReference type="HOGENOM" id="CLU_065126_0_0_6"/>
<protein>
    <recommendedName>
        <fullName evidence="3">HNH endonuclease</fullName>
    </recommendedName>
</protein>
<dbReference type="AlphaFoldDB" id="D8KBT6"/>
<name>D8KBT6_NITWC</name>
<evidence type="ECO:0008006" key="3">
    <source>
        <dbReference type="Google" id="ProtNLM"/>
    </source>
</evidence>
<sequence>MKLNADLSALHAAVRRMGAEPVAFSLERQAKPLDSIDIKLEEGIALPLNEVEIHNGLLSYQGRQVLLYIQDHGNRIKKLLEEGSKGNKFHVADCKTLKNMKTKGRFERYVVTNSLEGKFYVFGKDRYTRQKIEGRAQLQVCQNCLETLNYKGARHGRAHEIVQTFDIQEFFSTYSSFFSHLPQRQAGQGNQEDYTADWDEASRQYRASKNYTCERCQLDLNTHKRLLHSHHRNGVKSQNQESNLMALCAACHRQQPHHGHLYISPEDRQTLNRLRREQCL</sequence>
<dbReference type="KEGG" id="nwa:Nwat_0742"/>
<accession>D8KBT6</accession>
<dbReference type="EMBL" id="CP002086">
    <property type="protein sequence ID" value="ADJ27697.1"/>
    <property type="molecule type" value="Genomic_DNA"/>
</dbReference>
<dbReference type="InterPro" id="IPR003615">
    <property type="entry name" value="HNH_nuc"/>
</dbReference>
<dbReference type="eggNOG" id="COG1403">
    <property type="taxonomic scope" value="Bacteria"/>
</dbReference>
<dbReference type="RefSeq" id="WP_013219802.1">
    <property type="nucleotide sequence ID" value="NC_014315.1"/>
</dbReference>